<keyword evidence="3 6" id="KW-1133">Transmembrane helix</keyword>
<feature type="domain" description="Major facilitator superfamily (MFS) profile" evidence="7">
    <location>
        <begin position="183"/>
        <end position="270"/>
    </location>
</feature>
<name>A0A9W4ULS8_9PLEO</name>
<feature type="transmembrane region" description="Helical" evidence="6">
    <location>
        <begin position="218"/>
        <end position="236"/>
    </location>
</feature>
<protein>
    <recommendedName>
        <fullName evidence="7">Major facilitator superfamily (MFS) profile domain-containing protein</fullName>
    </recommendedName>
</protein>
<dbReference type="SUPFAM" id="SSF103473">
    <property type="entry name" value="MFS general substrate transporter"/>
    <property type="match status" value="1"/>
</dbReference>
<evidence type="ECO:0000313" key="9">
    <source>
        <dbReference type="Proteomes" id="UP001152607"/>
    </source>
</evidence>
<evidence type="ECO:0000259" key="7">
    <source>
        <dbReference type="PROSITE" id="PS50850"/>
    </source>
</evidence>
<reference evidence="8" key="1">
    <citation type="submission" date="2023-01" db="EMBL/GenBank/DDBJ databases">
        <authorList>
            <person name="Van Ghelder C."/>
            <person name="Rancurel C."/>
        </authorList>
    </citation>
    <scope>NUCLEOTIDE SEQUENCE</scope>
    <source>
        <strain evidence="8">CNCM I-4278</strain>
    </source>
</reference>
<feature type="compositionally biased region" description="Polar residues" evidence="5">
    <location>
        <begin position="164"/>
        <end position="173"/>
    </location>
</feature>
<feature type="transmembrane region" description="Helical" evidence="6">
    <location>
        <begin position="248"/>
        <end position="267"/>
    </location>
</feature>
<dbReference type="GO" id="GO:0022857">
    <property type="term" value="F:transmembrane transporter activity"/>
    <property type="evidence" value="ECO:0007669"/>
    <property type="project" value="InterPro"/>
</dbReference>
<proteinExistence type="predicted"/>
<dbReference type="PANTHER" id="PTHR23501:SF201">
    <property type="entry name" value="MFS AFLATOXIN EFFLUX PUMP"/>
    <property type="match status" value="1"/>
</dbReference>
<dbReference type="Proteomes" id="UP001152607">
    <property type="component" value="Unassembled WGS sequence"/>
</dbReference>
<dbReference type="OrthoDB" id="10021397at2759"/>
<feature type="region of interest" description="Disordered" evidence="5">
    <location>
        <begin position="144"/>
        <end position="173"/>
    </location>
</feature>
<evidence type="ECO:0000256" key="3">
    <source>
        <dbReference type="ARBA" id="ARBA00022989"/>
    </source>
</evidence>
<evidence type="ECO:0000313" key="8">
    <source>
        <dbReference type="EMBL" id="CAI6338320.1"/>
    </source>
</evidence>
<evidence type="ECO:0000256" key="4">
    <source>
        <dbReference type="ARBA" id="ARBA00023136"/>
    </source>
</evidence>
<dbReference type="PROSITE" id="PS50850">
    <property type="entry name" value="MFS"/>
    <property type="match status" value="1"/>
</dbReference>
<comment type="subcellular location">
    <subcellularLocation>
        <location evidence="1">Membrane</location>
        <topology evidence="1">Multi-pass membrane protein</topology>
    </subcellularLocation>
</comment>
<organism evidence="8 9">
    <name type="scientific">Periconia digitata</name>
    <dbReference type="NCBI Taxonomy" id="1303443"/>
    <lineage>
        <taxon>Eukaryota</taxon>
        <taxon>Fungi</taxon>
        <taxon>Dikarya</taxon>
        <taxon>Ascomycota</taxon>
        <taxon>Pezizomycotina</taxon>
        <taxon>Dothideomycetes</taxon>
        <taxon>Pleosporomycetidae</taxon>
        <taxon>Pleosporales</taxon>
        <taxon>Massarineae</taxon>
        <taxon>Periconiaceae</taxon>
        <taxon>Periconia</taxon>
    </lineage>
</organism>
<feature type="compositionally biased region" description="Basic and acidic residues" evidence="5">
    <location>
        <begin position="146"/>
        <end position="156"/>
    </location>
</feature>
<comment type="caution">
    <text evidence="8">The sequence shown here is derived from an EMBL/GenBank/DDBJ whole genome shotgun (WGS) entry which is preliminary data.</text>
</comment>
<gene>
    <name evidence="8" type="ORF">PDIGIT_LOCUS11448</name>
</gene>
<dbReference type="PANTHER" id="PTHR23501">
    <property type="entry name" value="MAJOR FACILITATOR SUPERFAMILY"/>
    <property type="match status" value="1"/>
</dbReference>
<dbReference type="EMBL" id="CAOQHR010000008">
    <property type="protein sequence ID" value="CAI6338320.1"/>
    <property type="molecule type" value="Genomic_DNA"/>
</dbReference>
<sequence>MGPFNHRRVYSESDASSDVIGDIIADLGFENAPNTLNNPTLPKPLRYSDGSSYLSRSSWQSTKYGHDRHYSTGTIFEKAEDDTRDVGTSRSLDFFKGAHLNGSDKILASDSFSEFEDTSKQEARLSSAKGKEKAIDIPANSLNGMEKSEYDSKPLDPESDSGDAFQTPSDSANYPSPAKTAVIMFSLYISIFLVALDRTIIGPAIPAITNQFRSLGDVGWYGSAYMLTSCGFILLYGRVYTFFSTKNVFLSGIALFEIGTAFLPGPFSSC</sequence>
<evidence type="ECO:0000256" key="5">
    <source>
        <dbReference type="SAM" id="MobiDB-lite"/>
    </source>
</evidence>
<dbReference type="Pfam" id="PF07690">
    <property type="entry name" value="MFS_1"/>
    <property type="match status" value="1"/>
</dbReference>
<evidence type="ECO:0000256" key="6">
    <source>
        <dbReference type="SAM" id="Phobius"/>
    </source>
</evidence>
<accession>A0A9W4ULS8</accession>
<dbReference type="InterPro" id="IPR011701">
    <property type="entry name" value="MFS"/>
</dbReference>
<keyword evidence="9" id="KW-1185">Reference proteome</keyword>
<keyword evidence="2 6" id="KW-0812">Transmembrane</keyword>
<dbReference type="InterPro" id="IPR036259">
    <property type="entry name" value="MFS_trans_sf"/>
</dbReference>
<dbReference type="AlphaFoldDB" id="A0A9W4ULS8"/>
<evidence type="ECO:0000256" key="2">
    <source>
        <dbReference type="ARBA" id="ARBA00022692"/>
    </source>
</evidence>
<evidence type="ECO:0000256" key="1">
    <source>
        <dbReference type="ARBA" id="ARBA00004141"/>
    </source>
</evidence>
<dbReference type="GO" id="GO:0005886">
    <property type="term" value="C:plasma membrane"/>
    <property type="evidence" value="ECO:0007669"/>
    <property type="project" value="TreeGrafter"/>
</dbReference>
<keyword evidence="4 6" id="KW-0472">Membrane</keyword>
<dbReference type="Gene3D" id="1.20.1250.20">
    <property type="entry name" value="MFS general substrate transporter like domains"/>
    <property type="match status" value="1"/>
</dbReference>
<feature type="transmembrane region" description="Helical" evidence="6">
    <location>
        <begin position="181"/>
        <end position="206"/>
    </location>
</feature>
<dbReference type="InterPro" id="IPR020846">
    <property type="entry name" value="MFS_dom"/>
</dbReference>